<evidence type="ECO:0000313" key="4">
    <source>
        <dbReference type="Proteomes" id="UP000199060"/>
    </source>
</evidence>
<sequence length="270" mass="30221">MAFSFWGNCVNSVMKFKIAIIGTGNVAWHLAPALENAGHVITEVYGRDLDRASKITARLYASEPKIDLDFSESQAQIFILAIKDEAISELADAIILPEESILVHTSGAQPLDVLGYSSASYIGIFYPLQSFTTGQKMDFSEVPLLLEAEDQAVLQKLQKLAKSISNQTYIVRSKDRKAIHVAAVFASNFSNHMIRISEEIMRRQGLDFDMMKPLIIETISKSLQIGAKKAQTGPAIREDYETLEDHFRFLNFNPELAEIYRLISQDIIDS</sequence>
<organism evidence="3 4">
    <name type="scientific">Algoriphagus faecimaris</name>
    <dbReference type="NCBI Taxonomy" id="686796"/>
    <lineage>
        <taxon>Bacteria</taxon>
        <taxon>Pseudomonadati</taxon>
        <taxon>Bacteroidota</taxon>
        <taxon>Cytophagia</taxon>
        <taxon>Cytophagales</taxon>
        <taxon>Cyclobacteriaceae</taxon>
        <taxon>Algoriphagus</taxon>
    </lineage>
</organism>
<dbReference type="Pfam" id="PF10727">
    <property type="entry name" value="Rossmann-like"/>
    <property type="match status" value="1"/>
</dbReference>
<reference evidence="4" key="1">
    <citation type="submission" date="2016-10" db="EMBL/GenBank/DDBJ databases">
        <authorList>
            <person name="Varghese N."/>
            <person name="Submissions S."/>
        </authorList>
    </citation>
    <scope>NUCLEOTIDE SEQUENCE [LARGE SCALE GENOMIC DNA]</scope>
    <source>
        <strain evidence="4">DSM 23095</strain>
    </source>
</reference>
<dbReference type="STRING" id="686796.SAMN04488104_100214"/>
<dbReference type="EMBL" id="FNAC01000002">
    <property type="protein sequence ID" value="SDC57924.1"/>
    <property type="molecule type" value="Genomic_DNA"/>
</dbReference>
<dbReference type="PANTHER" id="PTHR40459:SF1">
    <property type="entry name" value="CONSERVED HYPOTHETICAL ALANINE AND LEUCINE RICH PROTEIN"/>
    <property type="match status" value="1"/>
</dbReference>
<feature type="domain" description="DUF2520" evidence="2">
    <location>
        <begin position="143"/>
        <end position="266"/>
    </location>
</feature>
<dbReference type="InterPro" id="IPR036291">
    <property type="entry name" value="NAD(P)-bd_dom_sf"/>
</dbReference>
<dbReference type="PANTHER" id="PTHR40459">
    <property type="entry name" value="CONSERVED HYPOTHETICAL ALANINE AND LEUCINE RICH PROTEIN"/>
    <property type="match status" value="1"/>
</dbReference>
<dbReference type="InterPro" id="IPR037108">
    <property type="entry name" value="TM1727-like_C_sf"/>
</dbReference>
<dbReference type="Pfam" id="PF10728">
    <property type="entry name" value="DUF2520"/>
    <property type="match status" value="1"/>
</dbReference>
<dbReference type="InterPro" id="IPR018931">
    <property type="entry name" value="DUF2520"/>
</dbReference>
<name>A0A1G6MRT9_9BACT</name>
<evidence type="ECO:0000259" key="2">
    <source>
        <dbReference type="Pfam" id="PF10728"/>
    </source>
</evidence>
<dbReference type="SUPFAM" id="SSF51735">
    <property type="entry name" value="NAD(P)-binding Rossmann-fold domains"/>
    <property type="match status" value="1"/>
</dbReference>
<proteinExistence type="predicted"/>
<accession>A0A1G6MRT9</accession>
<evidence type="ECO:0000259" key="1">
    <source>
        <dbReference type="Pfam" id="PF10727"/>
    </source>
</evidence>
<gene>
    <name evidence="3" type="ORF">SAMN04488104_100214</name>
</gene>
<dbReference type="InterPro" id="IPR019665">
    <property type="entry name" value="OxRdtase/DH_put_Rossmann_dom"/>
</dbReference>
<dbReference type="Gene3D" id="3.40.50.720">
    <property type="entry name" value="NAD(P)-binding Rossmann-like Domain"/>
    <property type="match status" value="1"/>
</dbReference>
<feature type="domain" description="Putative oxidoreductase/dehydrogenase Rossmann-like" evidence="1">
    <location>
        <begin position="15"/>
        <end position="114"/>
    </location>
</feature>
<keyword evidence="4" id="KW-1185">Reference proteome</keyword>
<dbReference type="InterPro" id="IPR008927">
    <property type="entry name" value="6-PGluconate_DH-like_C_sf"/>
</dbReference>
<dbReference type="AlphaFoldDB" id="A0A1G6MRT9"/>
<dbReference type="Gene3D" id="1.10.1040.20">
    <property type="entry name" value="ProC-like, C-terminal domain"/>
    <property type="match status" value="1"/>
</dbReference>
<dbReference type="Proteomes" id="UP000199060">
    <property type="component" value="Unassembled WGS sequence"/>
</dbReference>
<dbReference type="SUPFAM" id="SSF48179">
    <property type="entry name" value="6-phosphogluconate dehydrogenase C-terminal domain-like"/>
    <property type="match status" value="1"/>
</dbReference>
<protein>
    <submittedName>
        <fullName evidence="3">Predicted oxidoreductase, contains short-chain dehydrogenase (SDR) and DUF2520 domains</fullName>
    </submittedName>
</protein>
<evidence type="ECO:0000313" key="3">
    <source>
        <dbReference type="EMBL" id="SDC57924.1"/>
    </source>
</evidence>